<evidence type="ECO:0000313" key="8">
    <source>
        <dbReference type="Proteomes" id="UP000655287"/>
    </source>
</evidence>
<dbReference type="PANTHER" id="PTHR43179">
    <property type="entry name" value="RHAMNOSYLTRANSFERASE WBBL"/>
    <property type="match status" value="1"/>
</dbReference>
<keyword evidence="5" id="KW-0472">Membrane</keyword>
<sequence length="363" mass="40130">MDMPDESPWQPDVAVIVPNYNKRKTLRACLESVYAQTYRPAEVIVVDDVSTDGSLEIAREFPCTIVESPRNQGPAGARNLGVARSSAPLLFFVDSDTALAPDAIANAVREYRATPDCGMVQGIYAAEPLYDDGPVERYRVLCEHYERSRTTATFLSCTLVPRRVFQEAGGLDERLRDGEDFEFGTRVPARYRLVVSTAVVTRADDEDRFWGCLAERFVRSTTLPVIMVRARRLREEGKVGFQLHMIGTGQHRRRKPPRVSSASATATFLTLPLVLASPWLSAVPAATLGVFLWKNRGFLGFARRHRGAGFASWVAWMQLCFHTAFFTGACVGLVRAAWTLGRGRGEPVRTGMSPVPSAGRAGE</sequence>
<keyword evidence="8" id="KW-1185">Reference proteome</keyword>
<evidence type="ECO:0000256" key="4">
    <source>
        <dbReference type="ARBA" id="ARBA00022679"/>
    </source>
</evidence>
<dbReference type="SUPFAM" id="SSF53448">
    <property type="entry name" value="Nucleotide-diphospho-sugar transferases"/>
    <property type="match status" value="1"/>
</dbReference>
<dbReference type="InterPro" id="IPR001173">
    <property type="entry name" value="Glyco_trans_2-like"/>
</dbReference>
<keyword evidence="4" id="KW-0808">Transferase</keyword>
<dbReference type="CDD" id="cd04186">
    <property type="entry name" value="GT_2_like_c"/>
    <property type="match status" value="1"/>
</dbReference>
<evidence type="ECO:0000259" key="6">
    <source>
        <dbReference type="Pfam" id="PF00535"/>
    </source>
</evidence>
<evidence type="ECO:0000256" key="5">
    <source>
        <dbReference type="SAM" id="Phobius"/>
    </source>
</evidence>
<accession>A0A919V2Z8</accession>
<gene>
    <name evidence="7" type="ORF">Sru01_45100</name>
</gene>
<dbReference type="Pfam" id="PF00535">
    <property type="entry name" value="Glycos_transf_2"/>
    <property type="match status" value="1"/>
</dbReference>
<evidence type="ECO:0000313" key="7">
    <source>
        <dbReference type="EMBL" id="GII79528.1"/>
    </source>
</evidence>
<feature type="transmembrane region" description="Helical" evidence="5">
    <location>
        <begin position="262"/>
        <end position="293"/>
    </location>
</feature>
<evidence type="ECO:0000256" key="1">
    <source>
        <dbReference type="ARBA" id="ARBA00004776"/>
    </source>
</evidence>
<dbReference type="Gene3D" id="3.90.550.10">
    <property type="entry name" value="Spore Coat Polysaccharide Biosynthesis Protein SpsA, Chain A"/>
    <property type="match status" value="1"/>
</dbReference>
<dbReference type="AlphaFoldDB" id="A0A919V2Z8"/>
<keyword evidence="3" id="KW-0328">Glycosyltransferase</keyword>
<dbReference type="Proteomes" id="UP000655287">
    <property type="component" value="Unassembled WGS sequence"/>
</dbReference>
<dbReference type="GO" id="GO:0016757">
    <property type="term" value="F:glycosyltransferase activity"/>
    <property type="evidence" value="ECO:0007669"/>
    <property type="project" value="UniProtKB-KW"/>
</dbReference>
<evidence type="ECO:0000256" key="2">
    <source>
        <dbReference type="ARBA" id="ARBA00006739"/>
    </source>
</evidence>
<keyword evidence="5" id="KW-1133">Transmembrane helix</keyword>
<organism evidence="7 8">
    <name type="scientific">Sphaerisporangium rufum</name>
    <dbReference type="NCBI Taxonomy" id="1381558"/>
    <lineage>
        <taxon>Bacteria</taxon>
        <taxon>Bacillati</taxon>
        <taxon>Actinomycetota</taxon>
        <taxon>Actinomycetes</taxon>
        <taxon>Streptosporangiales</taxon>
        <taxon>Streptosporangiaceae</taxon>
        <taxon>Sphaerisporangium</taxon>
    </lineage>
</organism>
<name>A0A919V2Z8_9ACTN</name>
<dbReference type="InterPro" id="IPR029044">
    <property type="entry name" value="Nucleotide-diphossugar_trans"/>
</dbReference>
<keyword evidence="5" id="KW-0812">Transmembrane</keyword>
<feature type="transmembrane region" description="Helical" evidence="5">
    <location>
        <begin position="313"/>
        <end position="334"/>
    </location>
</feature>
<proteinExistence type="inferred from homology"/>
<comment type="caution">
    <text evidence="7">The sequence shown here is derived from an EMBL/GenBank/DDBJ whole genome shotgun (WGS) entry which is preliminary data.</text>
</comment>
<feature type="domain" description="Glycosyltransferase 2-like" evidence="6">
    <location>
        <begin position="15"/>
        <end position="128"/>
    </location>
</feature>
<dbReference type="PANTHER" id="PTHR43179:SF12">
    <property type="entry name" value="GALACTOFURANOSYLTRANSFERASE GLFT2"/>
    <property type="match status" value="1"/>
</dbReference>
<reference evidence="7" key="1">
    <citation type="submission" date="2021-01" db="EMBL/GenBank/DDBJ databases">
        <title>Whole genome shotgun sequence of Sphaerisporangium rufum NBRC 109079.</title>
        <authorList>
            <person name="Komaki H."/>
            <person name="Tamura T."/>
        </authorList>
    </citation>
    <scope>NUCLEOTIDE SEQUENCE</scope>
    <source>
        <strain evidence="7">NBRC 109079</strain>
    </source>
</reference>
<comment type="similarity">
    <text evidence="2">Belongs to the glycosyltransferase 2 family.</text>
</comment>
<dbReference type="EMBL" id="BOOU01000059">
    <property type="protein sequence ID" value="GII79528.1"/>
    <property type="molecule type" value="Genomic_DNA"/>
</dbReference>
<evidence type="ECO:0000256" key="3">
    <source>
        <dbReference type="ARBA" id="ARBA00022676"/>
    </source>
</evidence>
<comment type="pathway">
    <text evidence="1">Cell wall biogenesis; cell wall polysaccharide biosynthesis.</text>
</comment>
<protein>
    <recommendedName>
        <fullName evidence="6">Glycosyltransferase 2-like domain-containing protein</fullName>
    </recommendedName>
</protein>